<dbReference type="PROSITE" id="PS00622">
    <property type="entry name" value="HTH_LUXR_1"/>
    <property type="match status" value="1"/>
</dbReference>
<evidence type="ECO:0000256" key="2">
    <source>
        <dbReference type="ARBA" id="ARBA00023125"/>
    </source>
</evidence>
<sequence>MRTSASLVLVAAAPTLQRQGLLATLQQRRPDLFLQTTDNANTLPARLRTLSPALLILDVSLPGPPLLELLQQMWQERPRQRLLVLGGRRLPPALQQQLRKMAAGTLLARQITPTQVVTTVEQLLTNGRLPAPAEADRCRAVPPSHLSPRELEILHWVGQDFSTPEIAEQLCISTRTVDAHRRHLLEKTNTRSMVGLVLHAVREGWIELG</sequence>
<dbReference type="Gene3D" id="3.40.50.2300">
    <property type="match status" value="1"/>
</dbReference>
<dbReference type="InterPro" id="IPR011006">
    <property type="entry name" value="CheY-like_superfamily"/>
</dbReference>
<dbReference type="PRINTS" id="PR00038">
    <property type="entry name" value="HTHLUXR"/>
</dbReference>
<comment type="caution">
    <text evidence="5">The sequence shown here is derived from an EMBL/GenBank/DDBJ whole genome shotgun (WGS) entry which is preliminary data.</text>
</comment>
<evidence type="ECO:0000256" key="3">
    <source>
        <dbReference type="ARBA" id="ARBA00023163"/>
    </source>
</evidence>
<accession>A0ABT9B4N7</accession>
<name>A0ABT9B4N7_9BACT</name>
<dbReference type="InterPro" id="IPR016032">
    <property type="entry name" value="Sig_transdc_resp-reg_C-effctor"/>
</dbReference>
<evidence type="ECO:0000313" key="5">
    <source>
        <dbReference type="EMBL" id="MDO7873232.1"/>
    </source>
</evidence>
<dbReference type="InterPro" id="IPR000792">
    <property type="entry name" value="Tscrpt_reg_LuxR_C"/>
</dbReference>
<keyword evidence="1" id="KW-0805">Transcription regulation</keyword>
<dbReference type="CDD" id="cd06170">
    <property type="entry name" value="LuxR_C_like"/>
    <property type="match status" value="1"/>
</dbReference>
<dbReference type="RefSeq" id="WP_305004545.1">
    <property type="nucleotide sequence ID" value="NZ_JAUQSY010000001.1"/>
</dbReference>
<dbReference type="SUPFAM" id="SSF46894">
    <property type="entry name" value="C-terminal effector domain of the bipartite response regulators"/>
    <property type="match status" value="1"/>
</dbReference>
<evidence type="ECO:0000313" key="6">
    <source>
        <dbReference type="Proteomes" id="UP001176429"/>
    </source>
</evidence>
<dbReference type="Gene3D" id="1.10.10.10">
    <property type="entry name" value="Winged helix-like DNA-binding domain superfamily/Winged helix DNA-binding domain"/>
    <property type="match status" value="1"/>
</dbReference>
<evidence type="ECO:0000256" key="1">
    <source>
        <dbReference type="ARBA" id="ARBA00023015"/>
    </source>
</evidence>
<dbReference type="PROSITE" id="PS50043">
    <property type="entry name" value="HTH_LUXR_2"/>
    <property type="match status" value="1"/>
</dbReference>
<keyword evidence="6" id="KW-1185">Reference proteome</keyword>
<organism evidence="5 6">
    <name type="scientific">Hymenobacter aranciens</name>
    <dbReference type="NCBI Taxonomy" id="3063996"/>
    <lineage>
        <taxon>Bacteria</taxon>
        <taxon>Pseudomonadati</taxon>
        <taxon>Bacteroidota</taxon>
        <taxon>Cytophagia</taxon>
        <taxon>Cytophagales</taxon>
        <taxon>Hymenobacteraceae</taxon>
        <taxon>Hymenobacter</taxon>
    </lineage>
</organism>
<dbReference type="SMART" id="SM00421">
    <property type="entry name" value="HTH_LUXR"/>
    <property type="match status" value="1"/>
</dbReference>
<dbReference type="PANTHER" id="PTHR44688:SF16">
    <property type="entry name" value="DNA-BINDING TRANSCRIPTIONAL ACTIVATOR DEVR_DOSR"/>
    <property type="match status" value="1"/>
</dbReference>
<dbReference type="InterPro" id="IPR036388">
    <property type="entry name" value="WH-like_DNA-bd_sf"/>
</dbReference>
<reference evidence="5" key="1">
    <citation type="submission" date="2023-07" db="EMBL/GenBank/DDBJ databases">
        <authorList>
            <person name="Kim M.K."/>
        </authorList>
    </citation>
    <scope>NUCLEOTIDE SEQUENCE</scope>
    <source>
        <strain evidence="5">ASUV-10-1</strain>
    </source>
</reference>
<feature type="domain" description="HTH luxR-type" evidence="4">
    <location>
        <begin position="139"/>
        <end position="204"/>
    </location>
</feature>
<dbReference type="EMBL" id="JAUQSY010000001">
    <property type="protein sequence ID" value="MDO7873232.1"/>
    <property type="molecule type" value="Genomic_DNA"/>
</dbReference>
<keyword evidence="2" id="KW-0238">DNA-binding</keyword>
<evidence type="ECO:0000259" key="4">
    <source>
        <dbReference type="PROSITE" id="PS50043"/>
    </source>
</evidence>
<dbReference type="SUPFAM" id="SSF52172">
    <property type="entry name" value="CheY-like"/>
    <property type="match status" value="1"/>
</dbReference>
<dbReference type="PANTHER" id="PTHR44688">
    <property type="entry name" value="DNA-BINDING TRANSCRIPTIONAL ACTIVATOR DEVR_DOSR"/>
    <property type="match status" value="1"/>
</dbReference>
<dbReference type="Pfam" id="PF00196">
    <property type="entry name" value="GerE"/>
    <property type="match status" value="1"/>
</dbReference>
<keyword evidence="3" id="KW-0804">Transcription</keyword>
<gene>
    <name evidence="5" type="ORF">Q5H93_00700</name>
</gene>
<proteinExistence type="predicted"/>
<dbReference type="Proteomes" id="UP001176429">
    <property type="component" value="Unassembled WGS sequence"/>
</dbReference>
<protein>
    <submittedName>
        <fullName evidence="5">Response regulator transcription factor</fullName>
    </submittedName>
</protein>